<dbReference type="Gene3D" id="3.40.30.10">
    <property type="entry name" value="Glutaredoxin"/>
    <property type="match status" value="1"/>
</dbReference>
<dbReference type="InterPro" id="IPR036249">
    <property type="entry name" value="Thioredoxin-like_sf"/>
</dbReference>
<dbReference type="SUPFAM" id="SSF52833">
    <property type="entry name" value="Thioredoxin-like"/>
    <property type="match status" value="1"/>
</dbReference>
<organism evidence="1">
    <name type="scientific">marine metagenome</name>
    <dbReference type="NCBI Taxonomy" id="408172"/>
    <lineage>
        <taxon>unclassified sequences</taxon>
        <taxon>metagenomes</taxon>
        <taxon>ecological metagenomes</taxon>
    </lineage>
</organism>
<sequence length="90" mass="9978">MIFGAQIVLQNPKVNELAPTFSSMDSNGSVVKLSDFVGTPVILEWTNHDCPYVARHYEENNMQTAQKIARDKGFIWLSVISSTPGDQGHV</sequence>
<accession>A0A382EJM7</accession>
<dbReference type="EMBL" id="UINC01044556">
    <property type="protein sequence ID" value="SVB50161.1"/>
    <property type="molecule type" value="Genomic_DNA"/>
</dbReference>
<feature type="non-terminal residue" evidence="1">
    <location>
        <position position="90"/>
    </location>
</feature>
<dbReference type="AlphaFoldDB" id="A0A382EJM7"/>
<evidence type="ECO:0000313" key="1">
    <source>
        <dbReference type="EMBL" id="SVB50161.1"/>
    </source>
</evidence>
<reference evidence="1" key="1">
    <citation type="submission" date="2018-05" db="EMBL/GenBank/DDBJ databases">
        <authorList>
            <person name="Lanie J.A."/>
            <person name="Ng W.-L."/>
            <person name="Kazmierczak K.M."/>
            <person name="Andrzejewski T.M."/>
            <person name="Davidsen T.M."/>
            <person name="Wayne K.J."/>
            <person name="Tettelin H."/>
            <person name="Glass J.I."/>
            <person name="Rusch D."/>
            <person name="Podicherti R."/>
            <person name="Tsui H.-C.T."/>
            <person name="Winkler M.E."/>
        </authorList>
    </citation>
    <scope>NUCLEOTIDE SEQUENCE</scope>
</reference>
<gene>
    <name evidence="1" type="ORF">METZ01_LOCUS203015</name>
</gene>
<name>A0A382EJM7_9ZZZZ</name>
<proteinExistence type="predicted"/>
<protein>
    <submittedName>
        <fullName evidence="1">Uncharacterized protein</fullName>
    </submittedName>
</protein>